<accession>A0A380HRR5</accession>
<dbReference type="AlphaFoldDB" id="A0A380HRR5"/>
<sequence>MKTLAEDYGPYLYPRKASTKKSTKKTANKIGDFVGSLTQILNNLRLARELLNFLCCII</sequence>
<organism evidence="1 2">
    <name type="scientific">Staphylococcus saprophyticus</name>
    <dbReference type="NCBI Taxonomy" id="29385"/>
    <lineage>
        <taxon>Bacteria</taxon>
        <taxon>Bacillati</taxon>
        <taxon>Bacillota</taxon>
        <taxon>Bacilli</taxon>
        <taxon>Bacillales</taxon>
        <taxon>Staphylococcaceae</taxon>
        <taxon>Staphylococcus</taxon>
    </lineage>
</organism>
<reference evidence="1 2" key="1">
    <citation type="submission" date="2018-06" db="EMBL/GenBank/DDBJ databases">
        <authorList>
            <consortium name="Pathogen Informatics"/>
            <person name="Doyle S."/>
        </authorList>
    </citation>
    <scope>NUCLEOTIDE SEQUENCE [LARGE SCALE GENOMIC DNA]</scope>
    <source>
        <strain evidence="1 2">NCTC7688</strain>
    </source>
</reference>
<name>A0A380HRR5_STASA</name>
<protein>
    <submittedName>
        <fullName evidence="1">Uncharacterized protein</fullName>
    </submittedName>
</protein>
<proteinExistence type="predicted"/>
<evidence type="ECO:0000313" key="1">
    <source>
        <dbReference type="EMBL" id="SUM83901.1"/>
    </source>
</evidence>
<dbReference type="EMBL" id="UHED01000001">
    <property type="protein sequence ID" value="SUM83901.1"/>
    <property type="molecule type" value="Genomic_DNA"/>
</dbReference>
<dbReference type="Proteomes" id="UP000254707">
    <property type="component" value="Unassembled WGS sequence"/>
</dbReference>
<gene>
    <name evidence="1" type="ORF">NCTC7688_02205</name>
</gene>
<evidence type="ECO:0000313" key="2">
    <source>
        <dbReference type="Proteomes" id="UP000254707"/>
    </source>
</evidence>